<dbReference type="AlphaFoldDB" id="A0A2G5CMS6"/>
<dbReference type="OrthoDB" id="1727555at2759"/>
<evidence type="ECO:0000256" key="4">
    <source>
        <dbReference type="ARBA" id="ARBA00022525"/>
    </source>
</evidence>
<evidence type="ECO:0000256" key="5">
    <source>
        <dbReference type="ARBA" id="ARBA00022729"/>
    </source>
</evidence>
<evidence type="ECO:0000256" key="3">
    <source>
        <dbReference type="ARBA" id="ARBA00022471"/>
    </source>
</evidence>
<name>A0A2G5CMS6_AQUCA</name>
<dbReference type="InterPro" id="IPR010264">
    <property type="entry name" value="Self-incomp_S1"/>
</dbReference>
<reference evidence="8 9" key="1">
    <citation type="submission" date="2017-09" db="EMBL/GenBank/DDBJ databases">
        <title>WGS assembly of Aquilegia coerulea Goldsmith.</title>
        <authorList>
            <person name="Hodges S."/>
            <person name="Kramer E."/>
            <person name="Nordborg M."/>
            <person name="Tomkins J."/>
            <person name="Borevitz J."/>
            <person name="Derieg N."/>
            <person name="Yan J."/>
            <person name="Mihaltcheva S."/>
            <person name="Hayes R.D."/>
            <person name="Rokhsar D."/>
        </authorList>
    </citation>
    <scope>NUCLEOTIDE SEQUENCE [LARGE SCALE GENOMIC DNA]</scope>
    <source>
        <strain evidence="9">cv. Goldsmith</strain>
    </source>
</reference>
<sequence>MTISSRAVVLILLVILIYGCSSVFSMMLFKKHVYVKNHILPNVEMKLHCASRDDNLGDHLVPYGQDWSWTFYVKPLSTLYWCNLEWVNPSTRGLMTASFHAYDAGHPLKDVNDCDNCVWWAFADGLYHQSRGDKPIKLKYEWVVHGN</sequence>
<evidence type="ECO:0000313" key="9">
    <source>
        <dbReference type="Proteomes" id="UP000230069"/>
    </source>
</evidence>
<gene>
    <name evidence="8" type="ORF">AQUCO_04400053v1</name>
</gene>
<dbReference type="EMBL" id="KZ305061">
    <property type="protein sequence ID" value="PIA32591.1"/>
    <property type="molecule type" value="Genomic_DNA"/>
</dbReference>
<keyword evidence="4 6" id="KW-0964">Secreted</keyword>
<dbReference type="STRING" id="218851.A0A2G5CMS6"/>
<keyword evidence="7" id="KW-1133">Transmembrane helix</keyword>
<feature type="transmembrane region" description="Helical" evidence="7">
    <location>
        <begin position="6"/>
        <end position="29"/>
    </location>
</feature>
<proteinExistence type="inferred from homology"/>
<dbReference type="InParanoid" id="A0A2G5CMS6"/>
<dbReference type="PROSITE" id="PS51257">
    <property type="entry name" value="PROKAR_LIPOPROTEIN"/>
    <property type="match status" value="1"/>
</dbReference>
<organism evidence="8 9">
    <name type="scientific">Aquilegia coerulea</name>
    <name type="common">Rocky mountain columbine</name>
    <dbReference type="NCBI Taxonomy" id="218851"/>
    <lineage>
        <taxon>Eukaryota</taxon>
        <taxon>Viridiplantae</taxon>
        <taxon>Streptophyta</taxon>
        <taxon>Embryophyta</taxon>
        <taxon>Tracheophyta</taxon>
        <taxon>Spermatophyta</taxon>
        <taxon>Magnoliopsida</taxon>
        <taxon>Ranunculales</taxon>
        <taxon>Ranunculaceae</taxon>
        <taxon>Thalictroideae</taxon>
        <taxon>Aquilegia</taxon>
    </lineage>
</organism>
<evidence type="ECO:0000256" key="2">
    <source>
        <dbReference type="ARBA" id="ARBA00005581"/>
    </source>
</evidence>
<evidence type="ECO:0000256" key="6">
    <source>
        <dbReference type="RuleBase" id="RU367044"/>
    </source>
</evidence>
<keyword evidence="3 6" id="KW-0713">Self-incompatibility</keyword>
<comment type="similarity">
    <text evidence="2 6">Belongs to the plant self-incompatibility (S1) protein family.</text>
</comment>
<comment type="subcellular location">
    <subcellularLocation>
        <location evidence="1 6">Secreted</location>
    </subcellularLocation>
</comment>
<dbReference type="GO" id="GO:0005576">
    <property type="term" value="C:extracellular region"/>
    <property type="evidence" value="ECO:0007669"/>
    <property type="project" value="UniProtKB-SubCell"/>
</dbReference>
<dbReference type="PANTHER" id="PTHR31232">
    <property type="match status" value="1"/>
</dbReference>
<dbReference type="Pfam" id="PF05938">
    <property type="entry name" value="Self-incomp_S1"/>
    <property type="match status" value="1"/>
</dbReference>
<evidence type="ECO:0000256" key="7">
    <source>
        <dbReference type="SAM" id="Phobius"/>
    </source>
</evidence>
<dbReference type="PANTHER" id="PTHR31232:SF18">
    <property type="entry name" value="S-PROTEIN HOMOLOG"/>
    <property type="match status" value="1"/>
</dbReference>
<keyword evidence="7" id="KW-0812">Transmembrane</keyword>
<dbReference type="GO" id="GO:0060320">
    <property type="term" value="P:rejection of self pollen"/>
    <property type="evidence" value="ECO:0007669"/>
    <property type="project" value="UniProtKB-KW"/>
</dbReference>
<keyword evidence="7" id="KW-0472">Membrane</keyword>
<evidence type="ECO:0000313" key="8">
    <source>
        <dbReference type="EMBL" id="PIA32591.1"/>
    </source>
</evidence>
<protein>
    <recommendedName>
        <fullName evidence="6">S-protein homolog</fullName>
    </recommendedName>
</protein>
<accession>A0A2G5CMS6</accession>
<dbReference type="Proteomes" id="UP000230069">
    <property type="component" value="Unassembled WGS sequence"/>
</dbReference>
<keyword evidence="9" id="KW-1185">Reference proteome</keyword>
<evidence type="ECO:0000256" key="1">
    <source>
        <dbReference type="ARBA" id="ARBA00004613"/>
    </source>
</evidence>
<keyword evidence="5" id="KW-0732">Signal</keyword>